<evidence type="ECO:0000313" key="12">
    <source>
        <dbReference type="Ensembl" id="ENSGACP00000040964.1"/>
    </source>
</evidence>
<feature type="compositionally biased region" description="Basic residues" evidence="10">
    <location>
        <begin position="101"/>
        <end position="117"/>
    </location>
</feature>
<feature type="region of interest" description="Disordered" evidence="10">
    <location>
        <begin position="19"/>
        <end position="154"/>
    </location>
</feature>
<evidence type="ECO:0000259" key="11">
    <source>
        <dbReference type="Pfam" id="PF10497"/>
    </source>
</evidence>
<keyword evidence="7" id="KW-0805">Transcription regulation</keyword>
<dbReference type="AlphaFoldDB" id="A0AAQ4PQ28"/>
<keyword evidence="13" id="KW-1185">Reference proteome</keyword>
<organism evidence="12 13">
    <name type="scientific">Gasterosteus aculeatus aculeatus</name>
    <name type="common">three-spined stickleback</name>
    <dbReference type="NCBI Taxonomy" id="481459"/>
    <lineage>
        <taxon>Eukaryota</taxon>
        <taxon>Metazoa</taxon>
        <taxon>Chordata</taxon>
        <taxon>Craniata</taxon>
        <taxon>Vertebrata</taxon>
        <taxon>Euteleostomi</taxon>
        <taxon>Actinopterygii</taxon>
        <taxon>Neopterygii</taxon>
        <taxon>Teleostei</taxon>
        <taxon>Neoteleostei</taxon>
        <taxon>Acanthomorphata</taxon>
        <taxon>Eupercaria</taxon>
        <taxon>Perciformes</taxon>
        <taxon>Cottioidei</taxon>
        <taxon>Gasterosteales</taxon>
        <taxon>Gasterosteidae</taxon>
        <taxon>Gasterosteus</taxon>
    </lineage>
</organism>
<feature type="domain" description="Zinc-finger" evidence="11">
    <location>
        <begin position="288"/>
        <end position="385"/>
    </location>
</feature>
<name>A0AAQ4PQ28_GASAC</name>
<keyword evidence="3" id="KW-0963">Cytoplasm</keyword>
<evidence type="ECO:0000256" key="10">
    <source>
        <dbReference type="SAM" id="MobiDB-lite"/>
    </source>
</evidence>
<evidence type="ECO:0000256" key="9">
    <source>
        <dbReference type="ARBA" id="ARBA00023242"/>
    </source>
</evidence>
<protein>
    <recommendedName>
        <fullName evidence="11">Zinc-finger domain-containing protein</fullName>
    </recommendedName>
</protein>
<evidence type="ECO:0000256" key="6">
    <source>
        <dbReference type="ARBA" id="ARBA00022843"/>
    </source>
</evidence>
<keyword evidence="8" id="KW-0804">Transcription</keyword>
<feature type="compositionally biased region" description="Basic and acidic residues" evidence="10">
    <location>
        <begin position="204"/>
        <end position="213"/>
    </location>
</feature>
<dbReference type="PANTHER" id="PTHR31169">
    <property type="entry name" value="OS05G0300700 PROTEIN"/>
    <property type="match status" value="1"/>
</dbReference>
<comment type="subcellular location">
    <subcellularLocation>
        <location evidence="2">Cytoplasm</location>
    </subcellularLocation>
    <subcellularLocation>
        <location evidence="1">Nucleus</location>
    </subcellularLocation>
</comment>
<reference evidence="12" key="3">
    <citation type="submission" date="2025-09" db="UniProtKB">
        <authorList>
            <consortium name="Ensembl"/>
        </authorList>
    </citation>
    <scope>IDENTIFICATION</scope>
</reference>
<feature type="compositionally biased region" description="Basic residues" evidence="10">
    <location>
        <begin position="184"/>
        <end position="194"/>
    </location>
</feature>
<evidence type="ECO:0000256" key="5">
    <source>
        <dbReference type="ARBA" id="ARBA00022553"/>
    </source>
</evidence>
<keyword evidence="4" id="KW-1017">Isopeptide bond</keyword>
<keyword evidence="9" id="KW-0539">Nucleus</keyword>
<dbReference type="Proteomes" id="UP000007635">
    <property type="component" value="Chromosome XVII"/>
</dbReference>
<feature type="region of interest" description="Disordered" evidence="10">
    <location>
        <begin position="173"/>
        <end position="233"/>
    </location>
</feature>
<reference evidence="12" key="2">
    <citation type="submission" date="2025-08" db="UniProtKB">
        <authorList>
            <consortium name="Ensembl"/>
        </authorList>
    </citation>
    <scope>IDENTIFICATION</scope>
</reference>
<evidence type="ECO:0000256" key="2">
    <source>
        <dbReference type="ARBA" id="ARBA00004496"/>
    </source>
</evidence>
<proteinExistence type="predicted"/>
<evidence type="ECO:0000256" key="4">
    <source>
        <dbReference type="ARBA" id="ARBA00022499"/>
    </source>
</evidence>
<feature type="compositionally biased region" description="Acidic residues" evidence="10">
    <location>
        <begin position="86"/>
        <end position="97"/>
    </location>
</feature>
<evidence type="ECO:0000256" key="3">
    <source>
        <dbReference type="ARBA" id="ARBA00022490"/>
    </source>
</evidence>
<dbReference type="GeneTree" id="ENSGT00940000167008"/>
<dbReference type="Ensembl" id="ENSGACT00000070540.1">
    <property type="protein sequence ID" value="ENSGACP00000040964.1"/>
    <property type="gene ID" value="ENSGACG00000038144.1"/>
</dbReference>
<dbReference type="InterPro" id="IPR018866">
    <property type="entry name" value="Znf-4CXXC_R1"/>
</dbReference>
<dbReference type="InterPro" id="IPR040221">
    <property type="entry name" value="CDCA7/CDA7L"/>
</dbReference>
<sequence length="410" mass="46006">MSTIRKGLSLAEVFGEDSENERTFYGFSDDEISEHSDKDSNLEVEDEAQPNFSAREQKATTKPSSGVTSFRLRVVLRSTPSAQQFTDEDDDDDDEEEEKRAGRRAGKTSRANKKKRVKFEEVESAVFGPSPSKERGSDSAEDEAASFLTKRERNIKANKAMLAQLMSDLQKMPGGAAILQKQAAKPKTKGRSSRPPRSAAAGGESRRNPERASRRQTRSMGATDDPSAPKEEDLELSLEELLEVRRSPRRRAAPRPKMCKPHCIRPVEDVTEDEIQLVADNMTEKVYNRVTGSTCHQCRQKTVDTKTCCRAEECRGIQGQFCGPCLRNRYGEDVRKALLDPEWKCPPCRGICNCSFCRQRDGRCPTGILFPLAQYHGFSDVHSYLSSTNQNISVDSLRKKLMSEHNDEVV</sequence>
<reference evidence="12 13" key="1">
    <citation type="journal article" date="2021" name="G3 (Bethesda)">
        <title>Improved contiguity of the threespine stickleback genome using long-read sequencing.</title>
        <authorList>
            <person name="Nath S."/>
            <person name="Shaw D.E."/>
            <person name="White M.A."/>
        </authorList>
    </citation>
    <scope>NUCLEOTIDE SEQUENCE [LARGE SCALE GENOMIC DNA]</scope>
    <source>
        <strain evidence="12 13">Lake Benthic</strain>
    </source>
</reference>
<feature type="compositionally biased region" description="Polar residues" evidence="10">
    <location>
        <begin position="50"/>
        <end position="68"/>
    </location>
</feature>
<dbReference type="PANTHER" id="PTHR31169:SF24">
    <property type="entry name" value="CELL DIVISION CYCLE-ASSOCIATED PROTEIN 7"/>
    <property type="match status" value="1"/>
</dbReference>
<evidence type="ECO:0000256" key="7">
    <source>
        <dbReference type="ARBA" id="ARBA00023015"/>
    </source>
</evidence>
<evidence type="ECO:0000313" key="13">
    <source>
        <dbReference type="Proteomes" id="UP000007635"/>
    </source>
</evidence>
<dbReference type="Pfam" id="PF10497">
    <property type="entry name" value="zf-4CXXC_R1"/>
    <property type="match status" value="1"/>
</dbReference>
<evidence type="ECO:0000256" key="8">
    <source>
        <dbReference type="ARBA" id="ARBA00023163"/>
    </source>
</evidence>
<keyword evidence="5" id="KW-0597">Phosphoprotein</keyword>
<keyword evidence="6" id="KW-0832">Ubl conjugation</keyword>
<dbReference type="GO" id="GO:0006355">
    <property type="term" value="P:regulation of DNA-templated transcription"/>
    <property type="evidence" value="ECO:0007669"/>
    <property type="project" value="InterPro"/>
</dbReference>
<accession>A0AAQ4PQ28</accession>
<dbReference type="GO" id="GO:0005634">
    <property type="term" value="C:nucleus"/>
    <property type="evidence" value="ECO:0007669"/>
    <property type="project" value="UniProtKB-SubCell"/>
</dbReference>
<dbReference type="GO" id="GO:0005737">
    <property type="term" value="C:cytoplasm"/>
    <property type="evidence" value="ECO:0007669"/>
    <property type="project" value="UniProtKB-SubCell"/>
</dbReference>
<evidence type="ECO:0000256" key="1">
    <source>
        <dbReference type="ARBA" id="ARBA00004123"/>
    </source>
</evidence>